<comment type="caution">
    <text evidence="1">The sequence shown here is derived from an EMBL/GenBank/DDBJ whole genome shotgun (WGS) entry which is preliminary data.</text>
</comment>
<dbReference type="Proteomes" id="UP001165060">
    <property type="component" value="Unassembled WGS sequence"/>
</dbReference>
<proteinExistence type="predicted"/>
<evidence type="ECO:0000313" key="2">
    <source>
        <dbReference type="Proteomes" id="UP001165060"/>
    </source>
</evidence>
<accession>A0ABQ6MSD5</accession>
<evidence type="ECO:0000313" key="1">
    <source>
        <dbReference type="EMBL" id="GMI31578.1"/>
    </source>
</evidence>
<keyword evidence="2" id="KW-1185">Reference proteome</keyword>
<name>A0ABQ6MSD5_9STRA</name>
<gene>
    <name evidence="1" type="ORF">TeGR_g13059</name>
</gene>
<protein>
    <submittedName>
        <fullName evidence="1">Uncharacterized protein</fullName>
    </submittedName>
</protein>
<sequence length="122" mass="13314">MTLCLNCTKTDQCAEDTGALPPALSCRPPLSSLTLTLPTDKKTFEVPVGRCFNPLDTWPDDGDVWGEFDVLDECGDRILTRSFFSSTDGSCSGDPTDSYKLEYDTCLGPFGAPRPWGVFECS</sequence>
<reference evidence="1 2" key="1">
    <citation type="journal article" date="2023" name="Commun. Biol.">
        <title>Genome analysis of Parmales, the sister group of diatoms, reveals the evolutionary specialization of diatoms from phago-mixotrophs to photoautotrophs.</title>
        <authorList>
            <person name="Ban H."/>
            <person name="Sato S."/>
            <person name="Yoshikawa S."/>
            <person name="Yamada K."/>
            <person name="Nakamura Y."/>
            <person name="Ichinomiya M."/>
            <person name="Sato N."/>
            <person name="Blanc-Mathieu R."/>
            <person name="Endo H."/>
            <person name="Kuwata A."/>
            <person name="Ogata H."/>
        </authorList>
    </citation>
    <scope>NUCLEOTIDE SEQUENCE [LARGE SCALE GENOMIC DNA]</scope>
</reference>
<organism evidence="1 2">
    <name type="scientific">Tetraparma gracilis</name>
    <dbReference type="NCBI Taxonomy" id="2962635"/>
    <lineage>
        <taxon>Eukaryota</taxon>
        <taxon>Sar</taxon>
        <taxon>Stramenopiles</taxon>
        <taxon>Ochrophyta</taxon>
        <taxon>Bolidophyceae</taxon>
        <taxon>Parmales</taxon>
        <taxon>Triparmaceae</taxon>
        <taxon>Tetraparma</taxon>
    </lineage>
</organism>
<dbReference type="EMBL" id="BRYB01000515">
    <property type="protein sequence ID" value="GMI31578.1"/>
    <property type="molecule type" value="Genomic_DNA"/>
</dbReference>